<dbReference type="Pfam" id="PF03949">
    <property type="entry name" value="Malic_M"/>
    <property type="match status" value="1"/>
</dbReference>
<dbReference type="AlphaFoldDB" id="A0A699Z951"/>
<evidence type="ECO:0000259" key="1">
    <source>
        <dbReference type="Pfam" id="PF03949"/>
    </source>
</evidence>
<feature type="domain" description="Malic enzyme NAD-binding" evidence="1">
    <location>
        <begin position="21"/>
        <end position="56"/>
    </location>
</feature>
<dbReference type="Gene3D" id="3.40.50.720">
    <property type="entry name" value="NAD(P)-binding Rossmann-like Domain"/>
    <property type="match status" value="1"/>
</dbReference>
<keyword evidence="3" id="KW-1185">Reference proteome</keyword>
<reference evidence="2 3" key="1">
    <citation type="submission" date="2020-02" db="EMBL/GenBank/DDBJ databases">
        <title>Draft genome sequence of Haematococcus lacustris strain NIES-144.</title>
        <authorList>
            <person name="Morimoto D."/>
            <person name="Nakagawa S."/>
            <person name="Yoshida T."/>
            <person name="Sawayama S."/>
        </authorList>
    </citation>
    <scope>NUCLEOTIDE SEQUENCE [LARGE SCALE GENOMIC DNA]</scope>
    <source>
        <strain evidence="2 3">NIES-144</strain>
    </source>
</reference>
<evidence type="ECO:0000313" key="2">
    <source>
        <dbReference type="EMBL" id="GFH17960.1"/>
    </source>
</evidence>
<dbReference type="EMBL" id="BLLF01001228">
    <property type="protein sequence ID" value="GFH17960.1"/>
    <property type="molecule type" value="Genomic_DNA"/>
</dbReference>
<accession>A0A699Z951</accession>
<sequence>MPFAVNATATERAAWAIASTKRFIRPAQANNAYVFPAVGLAAVVTQASSISDEVCIALIGA</sequence>
<organism evidence="2 3">
    <name type="scientific">Haematococcus lacustris</name>
    <name type="common">Green alga</name>
    <name type="synonym">Haematococcus pluvialis</name>
    <dbReference type="NCBI Taxonomy" id="44745"/>
    <lineage>
        <taxon>Eukaryota</taxon>
        <taxon>Viridiplantae</taxon>
        <taxon>Chlorophyta</taxon>
        <taxon>core chlorophytes</taxon>
        <taxon>Chlorophyceae</taxon>
        <taxon>CS clade</taxon>
        <taxon>Chlamydomonadales</taxon>
        <taxon>Haematococcaceae</taxon>
        <taxon>Haematococcus</taxon>
    </lineage>
</organism>
<dbReference type="Proteomes" id="UP000485058">
    <property type="component" value="Unassembled WGS sequence"/>
</dbReference>
<protein>
    <submittedName>
        <fullName evidence="2">Malic enzyme</fullName>
    </submittedName>
</protein>
<evidence type="ECO:0000313" key="3">
    <source>
        <dbReference type="Proteomes" id="UP000485058"/>
    </source>
</evidence>
<dbReference type="InterPro" id="IPR036291">
    <property type="entry name" value="NAD(P)-bd_dom_sf"/>
</dbReference>
<gene>
    <name evidence="2" type="ORF">HaLaN_14688</name>
</gene>
<dbReference type="GO" id="GO:0051287">
    <property type="term" value="F:NAD binding"/>
    <property type="evidence" value="ECO:0007669"/>
    <property type="project" value="InterPro"/>
</dbReference>
<name>A0A699Z951_HAELA</name>
<comment type="caution">
    <text evidence="2">The sequence shown here is derived from an EMBL/GenBank/DDBJ whole genome shotgun (WGS) entry which is preliminary data.</text>
</comment>
<proteinExistence type="predicted"/>
<dbReference type="SUPFAM" id="SSF51735">
    <property type="entry name" value="NAD(P)-binding Rossmann-fold domains"/>
    <property type="match status" value="1"/>
</dbReference>
<dbReference type="InterPro" id="IPR012302">
    <property type="entry name" value="Malic_NAD-bd"/>
</dbReference>